<feature type="domain" description="DUF3533" evidence="8">
    <location>
        <begin position="16"/>
        <end position="367"/>
    </location>
</feature>
<feature type="transmembrane region" description="Helical" evidence="7">
    <location>
        <begin position="302"/>
        <end position="322"/>
    </location>
</feature>
<feature type="transmembrane region" description="Helical" evidence="7">
    <location>
        <begin position="187"/>
        <end position="205"/>
    </location>
</feature>
<dbReference type="InterPro" id="IPR022703">
    <property type="entry name" value="DUF3533"/>
</dbReference>
<keyword evidence="5 7" id="KW-1133">Transmembrane helix</keyword>
<dbReference type="Pfam" id="PF12051">
    <property type="entry name" value="DUF3533"/>
    <property type="match status" value="1"/>
</dbReference>
<dbReference type="Proteomes" id="UP001282288">
    <property type="component" value="Unassembled WGS sequence"/>
</dbReference>
<evidence type="ECO:0000256" key="3">
    <source>
        <dbReference type="ARBA" id="ARBA00022475"/>
    </source>
</evidence>
<feature type="transmembrane region" description="Helical" evidence="7">
    <location>
        <begin position="237"/>
        <end position="263"/>
    </location>
</feature>
<evidence type="ECO:0000256" key="2">
    <source>
        <dbReference type="ARBA" id="ARBA00007783"/>
    </source>
</evidence>
<feature type="transmembrane region" description="Helical" evidence="7">
    <location>
        <begin position="12"/>
        <end position="34"/>
    </location>
</feature>
<dbReference type="GO" id="GO:0005886">
    <property type="term" value="C:plasma membrane"/>
    <property type="evidence" value="ECO:0007669"/>
    <property type="project" value="UniProtKB-SubCell"/>
</dbReference>
<organism evidence="9 12">
    <name type="scientific">Streptomyces acidiscabies</name>
    <dbReference type="NCBI Taxonomy" id="42234"/>
    <lineage>
        <taxon>Bacteria</taxon>
        <taxon>Bacillati</taxon>
        <taxon>Actinomycetota</taxon>
        <taxon>Actinomycetes</taxon>
        <taxon>Kitasatosporales</taxon>
        <taxon>Streptomycetaceae</taxon>
        <taxon>Streptomyces</taxon>
    </lineage>
</organism>
<dbReference type="Gene3D" id="3.40.1710.10">
    <property type="entry name" value="abc type-2 transporter like domain"/>
    <property type="match status" value="1"/>
</dbReference>
<dbReference type="Proteomes" id="UP001272987">
    <property type="component" value="Unassembled WGS sequence"/>
</dbReference>
<evidence type="ECO:0000256" key="7">
    <source>
        <dbReference type="SAM" id="Phobius"/>
    </source>
</evidence>
<comment type="subcellular location">
    <subcellularLocation>
        <location evidence="1">Cell membrane</location>
        <topology evidence="1">Multi-pass membrane protein</topology>
    </subcellularLocation>
</comment>
<keyword evidence="6 7" id="KW-0472">Membrane</keyword>
<dbReference type="PANTHER" id="PTHR43077">
    <property type="entry name" value="TRANSPORT PERMEASE YVFS-RELATED"/>
    <property type="match status" value="1"/>
</dbReference>
<dbReference type="AlphaFoldDB" id="A0AAP6B957"/>
<reference evidence="9 11" key="1">
    <citation type="journal article" date="2023" name="Microb. Genom.">
        <title>Mesoterricola silvestris gen. nov., sp. nov., Mesoterricola sediminis sp. nov., Geothrix oryzae sp. nov., Geothrix edaphica sp. nov., Geothrix rubra sp. nov., and Geothrix limicola sp. nov., six novel members of Acidobacteriota isolated from soils.</title>
        <authorList>
            <person name="Weisberg A.J."/>
            <person name="Pearce E."/>
            <person name="Kramer C.G."/>
            <person name="Chang J.H."/>
            <person name="Clarke C.R."/>
        </authorList>
    </citation>
    <scope>NUCLEOTIDE SEQUENCE</scope>
    <source>
        <strain evidence="10 11">NB05-1H</strain>
        <strain evidence="9">NRRL_B-16521</strain>
    </source>
</reference>
<dbReference type="EMBL" id="JARAWC010000007">
    <property type="protein sequence ID" value="MDX2960399.1"/>
    <property type="molecule type" value="Genomic_DNA"/>
</dbReference>
<keyword evidence="4 7" id="KW-0812">Transmembrane</keyword>
<gene>
    <name evidence="9" type="ORF">PV399_11825</name>
    <name evidence="10" type="ORF">PV666_39010</name>
</gene>
<dbReference type="PANTHER" id="PTHR43077:SF8">
    <property type="entry name" value="DOXORUBICIN RESISTANCE ABC TRANSPORTER PERMEASE PROTEIN DRRB"/>
    <property type="match status" value="1"/>
</dbReference>
<evidence type="ECO:0000313" key="12">
    <source>
        <dbReference type="Proteomes" id="UP001282288"/>
    </source>
</evidence>
<proteinExistence type="inferred from homology"/>
<accession>A0AAP6B957</accession>
<evidence type="ECO:0000313" key="10">
    <source>
        <dbReference type="EMBL" id="MDX3023823.1"/>
    </source>
</evidence>
<evidence type="ECO:0000256" key="6">
    <source>
        <dbReference type="ARBA" id="ARBA00023136"/>
    </source>
</evidence>
<evidence type="ECO:0000256" key="5">
    <source>
        <dbReference type="ARBA" id="ARBA00022989"/>
    </source>
</evidence>
<name>A0AAP6B957_9ACTN</name>
<feature type="transmembrane region" description="Helical" evidence="7">
    <location>
        <begin position="363"/>
        <end position="384"/>
    </location>
</feature>
<feature type="transmembrane region" description="Helical" evidence="7">
    <location>
        <begin position="275"/>
        <end position="295"/>
    </location>
</feature>
<comment type="caution">
    <text evidence="9">The sequence shown here is derived from an EMBL/GenBank/DDBJ whole genome shotgun (WGS) entry which is preliminary data.</text>
</comment>
<evidence type="ECO:0000256" key="4">
    <source>
        <dbReference type="ARBA" id="ARBA00022692"/>
    </source>
</evidence>
<protein>
    <submittedName>
        <fullName evidence="9">DUF3533 domain-containing protein</fullName>
    </submittedName>
</protein>
<dbReference type="RefSeq" id="WP_040838311.1">
    <property type="nucleotide sequence ID" value="NZ_BCMK01000108.1"/>
</dbReference>
<evidence type="ECO:0000313" key="11">
    <source>
        <dbReference type="Proteomes" id="UP001272987"/>
    </source>
</evidence>
<evidence type="ECO:0000259" key="8">
    <source>
        <dbReference type="Pfam" id="PF12051"/>
    </source>
</evidence>
<dbReference type="GeneID" id="69811695"/>
<evidence type="ECO:0000313" key="9">
    <source>
        <dbReference type="EMBL" id="MDX2960399.1"/>
    </source>
</evidence>
<keyword evidence="3" id="KW-1003">Cell membrane</keyword>
<keyword evidence="11" id="KW-1185">Reference proteome</keyword>
<dbReference type="EMBL" id="JARAWP010000029">
    <property type="protein sequence ID" value="MDX3023823.1"/>
    <property type="molecule type" value="Genomic_DNA"/>
</dbReference>
<dbReference type="InterPro" id="IPR051328">
    <property type="entry name" value="T7SS_ABC-Transporter"/>
</dbReference>
<comment type="similarity">
    <text evidence="2">Belongs to the ABC-2 integral membrane protein family.</text>
</comment>
<evidence type="ECO:0000256" key="1">
    <source>
        <dbReference type="ARBA" id="ARBA00004651"/>
    </source>
</evidence>
<sequence length="396" mass="41220">MTPYRILRARPLWIANGVITGALALLFTVFYVGANIDPAGHLKNLPVALVDADTGELGAHVAQGIAAAPGDKVEWKTMTEREARTQLGKGKLYGALVVPADFSVSVTALSNGTATHRPTLTILTNQSAGSLGSSFARQATTTAATAASVQLGRQLALPDKALAADPIAVHVEDGHPLGDHSGVGLTAFYYSLVLVVCGMLAANVLTGQVDHALGYTHNDMGPRRLHRPLIRATRVQTLAVSSTMMAGLSLVMGTLVMTGAVGIMGMDAGHLPLLWLYSVAAIAVCGIGALALLAVAGTPGMLLVTLVFIGMAVPTAGATTPLEALPGFYRFLAEFEPLRQITGGVRSILYYDAQGDAGLTRGWLMMGVGLVSALAFGFGVTRLYDSKGLHRINLSP</sequence>